<dbReference type="GeneID" id="42000177"/>
<evidence type="ECO:0000313" key="2">
    <source>
        <dbReference type="EMBL" id="RBR07252.1"/>
    </source>
</evidence>
<dbReference type="Gene3D" id="3.90.1200.10">
    <property type="match status" value="1"/>
</dbReference>
<dbReference type="SUPFAM" id="SSF56112">
    <property type="entry name" value="Protein kinase-like (PK-like)"/>
    <property type="match status" value="1"/>
</dbReference>
<dbReference type="InterPro" id="IPR051678">
    <property type="entry name" value="AGP_Transferase"/>
</dbReference>
<dbReference type="AlphaFoldDB" id="A0A366QR98"/>
<dbReference type="PANTHER" id="PTHR21310:SF58">
    <property type="entry name" value="AMINOGLYCOSIDE PHOSPHOTRANSFERASE DOMAIN-CONTAINING PROTEIN"/>
    <property type="match status" value="1"/>
</dbReference>
<name>A0A366QR98_9HYPO</name>
<comment type="caution">
    <text evidence="2">The sequence shown here is derived from an EMBL/GenBank/DDBJ whole genome shotgun (WGS) entry which is preliminary data.</text>
</comment>
<evidence type="ECO:0000259" key="1">
    <source>
        <dbReference type="Pfam" id="PF01636"/>
    </source>
</evidence>
<dbReference type="RefSeq" id="XP_031011049.1">
    <property type="nucleotide sequence ID" value="XM_031164881.1"/>
</dbReference>
<protein>
    <recommendedName>
        <fullName evidence="1">Aminoglycoside phosphotransferase domain-containing protein</fullName>
    </recommendedName>
</protein>
<dbReference type="CDD" id="cd05120">
    <property type="entry name" value="APH_ChoK_like"/>
    <property type="match status" value="1"/>
</dbReference>
<gene>
    <name evidence="2" type="ORF">FIESC28_10751</name>
</gene>
<proteinExistence type="predicted"/>
<dbReference type="PANTHER" id="PTHR21310">
    <property type="entry name" value="AMINOGLYCOSIDE PHOSPHOTRANSFERASE-RELATED-RELATED"/>
    <property type="match status" value="1"/>
</dbReference>
<dbReference type="EMBL" id="QKXC01000320">
    <property type="protein sequence ID" value="RBR07252.1"/>
    <property type="molecule type" value="Genomic_DNA"/>
</dbReference>
<dbReference type="InterPro" id="IPR002575">
    <property type="entry name" value="Aminoglycoside_PTrfase"/>
</dbReference>
<dbReference type="OrthoDB" id="3250044at2759"/>
<sequence length="575" mass="65093">MTDNAYDLEKALSAIEDSDLRYPQNWILERYLELSTDPDASARYLFQERKRGAGIPDLKPFLTNWNELVSFYGSQQRSPNKELVDKVHARDDARCCITGLEGSSLDPLIVSPLPSIDKSVTKFQSEILDVFLGHDVARELRDNGTRPDGPQNYWLVRQSAAAALSQGYIKVQWTTVPEYTVSLILIGGPDRPSILDKMTTIQWYTFEDHSKSGIALPDSSLLEAWASFAEPVRWSLVAKDVASRHPQPLPITTAVTSFIHRQLSGFAALAFSTICRLLPPPLRMQIYSHMWRLGARLYGSSSSLKVQRLPFGMYLKEGSPEQHRGLVNEYGTLQQLRKHTTVPVPRPLDLVSGSEATYLIMSRIPGRPAGASIDSFTEIQMNSFKRDLQQYLRQIRAMPKQVAPDHSICNAVGGPCHDFRISASQPWDEEQGDFFGPFVDEDEFNKTLQTRALPSIAHTSGHEIVFTHGDLNLRNVMVQNGRISGIIDWENAGWFPDYWEYTKIHYVTKLHKRWLKAMDEVLCEFGDFKSEMIQSLSYESTACKDKKLPILSSSVQWNSKYENGSGVLYLVTLQH</sequence>
<organism evidence="2 3">
    <name type="scientific">Fusarium coffeatum</name>
    <dbReference type="NCBI Taxonomy" id="231269"/>
    <lineage>
        <taxon>Eukaryota</taxon>
        <taxon>Fungi</taxon>
        <taxon>Dikarya</taxon>
        <taxon>Ascomycota</taxon>
        <taxon>Pezizomycotina</taxon>
        <taxon>Sordariomycetes</taxon>
        <taxon>Hypocreomycetidae</taxon>
        <taxon>Hypocreales</taxon>
        <taxon>Nectriaceae</taxon>
        <taxon>Fusarium</taxon>
        <taxon>Fusarium incarnatum-equiseti species complex</taxon>
    </lineage>
</organism>
<keyword evidence="3" id="KW-1185">Reference proteome</keyword>
<dbReference type="Pfam" id="PF01636">
    <property type="entry name" value="APH"/>
    <property type="match status" value="1"/>
</dbReference>
<evidence type="ECO:0000313" key="3">
    <source>
        <dbReference type="Proteomes" id="UP000253153"/>
    </source>
</evidence>
<dbReference type="InterPro" id="IPR011009">
    <property type="entry name" value="Kinase-like_dom_sf"/>
</dbReference>
<reference evidence="2 3" key="1">
    <citation type="submission" date="2018-06" db="EMBL/GenBank/DDBJ databases">
        <title>Fusarium incarnatum-equiseti species complex species 28.</title>
        <authorList>
            <person name="Gardiner D.M."/>
        </authorList>
    </citation>
    <scope>NUCLEOTIDE SEQUENCE [LARGE SCALE GENOMIC DNA]</scope>
    <source>
        <strain evidence="2 3">FIESC_28</strain>
    </source>
</reference>
<dbReference type="Proteomes" id="UP000253153">
    <property type="component" value="Unassembled WGS sequence"/>
</dbReference>
<feature type="domain" description="Aminoglycoside phosphotransferase" evidence="1">
    <location>
        <begin position="319"/>
        <end position="496"/>
    </location>
</feature>
<accession>A0A366QR98</accession>